<keyword evidence="2" id="KW-0413">Isomerase</keyword>
<sequence length="284" mass="31552">MKSRSVVLFVALCISACSDKPAPQPNVDSDPVLARVGNETISRLELDVAIDSSIGPYAALHLGPEGEHKVLQSLVMRKLMSQHQFALLDEDARTALELQVNAYREELLTKQFVREQLIPEPVTEAMVTDYYQRYPEEFGAAEYASYQLLRADTGLNPEQRQRVLWYLEQLTAAADWTILAEQARQEGLAVYLVAGTSSEQGLIAEYQSLIAPLAAGQVSATAELNNRLVKVKVLERNRIAAKPLADVSDEIRKKLAPMQLKRAIEQATDNLKANTDVEIYPTSN</sequence>
<dbReference type="AlphaFoldDB" id="I1DZP6"/>
<dbReference type="EMBL" id="BAFK01000014">
    <property type="protein sequence ID" value="GAB59524.1"/>
    <property type="molecule type" value="Genomic_DNA"/>
</dbReference>
<protein>
    <submittedName>
        <fullName evidence="2">PpiC-type peptidyl-prolyl cis-trans isomerase</fullName>
    </submittedName>
</protein>
<dbReference type="SUPFAM" id="SSF109998">
    <property type="entry name" value="Triger factor/SurA peptide-binding domain-like"/>
    <property type="match status" value="1"/>
</dbReference>
<gene>
    <name evidence="2" type="ORF">RNAN_2530</name>
</gene>
<accession>I1DZP6</accession>
<dbReference type="Gene3D" id="3.10.50.40">
    <property type="match status" value="1"/>
</dbReference>
<dbReference type="InterPro" id="IPR000297">
    <property type="entry name" value="PPIase_PpiC"/>
</dbReference>
<dbReference type="InterPro" id="IPR046357">
    <property type="entry name" value="PPIase_dom_sf"/>
</dbReference>
<evidence type="ECO:0000313" key="2">
    <source>
        <dbReference type="EMBL" id="GAB59524.1"/>
    </source>
</evidence>
<dbReference type="Gene3D" id="1.10.4030.10">
    <property type="entry name" value="Porin chaperone SurA, peptide-binding domain"/>
    <property type="match status" value="1"/>
</dbReference>
<dbReference type="RefSeq" id="WP_008222203.1">
    <property type="nucleotide sequence ID" value="NZ_BAFK01000014.1"/>
</dbReference>
<name>I1DZP6_9GAMM</name>
<dbReference type="InterPro" id="IPR027304">
    <property type="entry name" value="Trigger_fact/SurA_dom_sf"/>
</dbReference>
<keyword evidence="3" id="KW-1185">Reference proteome</keyword>
<evidence type="ECO:0000313" key="3">
    <source>
        <dbReference type="Proteomes" id="UP000004374"/>
    </source>
</evidence>
<feature type="domain" description="PpiC" evidence="1">
    <location>
        <begin position="122"/>
        <end position="249"/>
    </location>
</feature>
<dbReference type="STRING" id="562729.RNAN_2530"/>
<dbReference type="Proteomes" id="UP000004374">
    <property type="component" value="Unassembled WGS sequence"/>
</dbReference>
<proteinExistence type="predicted"/>
<dbReference type="GO" id="GO:0003755">
    <property type="term" value="F:peptidyl-prolyl cis-trans isomerase activity"/>
    <property type="evidence" value="ECO:0007669"/>
    <property type="project" value="InterPro"/>
</dbReference>
<dbReference type="Pfam" id="PF13145">
    <property type="entry name" value="Rotamase_2"/>
    <property type="match status" value="1"/>
</dbReference>
<evidence type="ECO:0000259" key="1">
    <source>
        <dbReference type="Pfam" id="PF13145"/>
    </source>
</evidence>
<organism evidence="2 3">
    <name type="scientific">Rheinheimera nanhaiensis E407-8</name>
    <dbReference type="NCBI Taxonomy" id="562729"/>
    <lineage>
        <taxon>Bacteria</taxon>
        <taxon>Pseudomonadati</taxon>
        <taxon>Pseudomonadota</taxon>
        <taxon>Gammaproteobacteria</taxon>
        <taxon>Chromatiales</taxon>
        <taxon>Chromatiaceae</taxon>
        <taxon>Rheinheimera</taxon>
    </lineage>
</organism>
<comment type="caution">
    <text evidence="2">The sequence shown here is derived from an EMBL/GenBank/DDBJ whole genome shotgun (WGS) entry which is preliminary data.</text>
</comment>
<dbReference type="OrthoDB" id="6316289at2"/>
<reference evidence="2 3" key="1">
    <citation type="journal article" date="2012" name="J. Bacteriol.">
        <title>Genome Sequence of the Protease-Producing Bacterium Rheinheimera nanhaiensis E407-8T, Isolated from Deep-Sea Sediment of the South China Sea.</title>
        <authorList>
            <person name="Zhang X.-Y."/>
            <person name="Zhang Y.-J."/>
            <person name="Qin Q.-L."/>
            <person name="Xie B.-B."/>
            <person name="Chen X.-L."/>
            <person name="Zhou B.-C."/>
            <person name="Zhang Y.-Z."/>
        </authorList>
    </citation>
    <scope>NUCLEOTIDE SEQUENCE [LARGE SCALE GENOMIC DNA]</scope>
    <source>
        <strain evidence="2 3">E407-8</strain>
    </source>
</reference>